<dbReference type="EMBL" id="CM020618">
    <property type="protein sequence ID" value="KAK1861924.1"/>
    <property type="molecule type" value="Genomic_DNA"/>
</dbReference>
<comment type="caution">
    <text evidence="1">The sequence shown here is derived from an EMBL/GenBank/DDBJ whole genome shotgun (WGS) entry which is preliminary data.</text>
</comment>
<dbReference type="Proteomes" id="UP000798662">
    <property type="component" value="Chromosome 1"/>
</dbReference>
<protein>
    <submittedName>
        <fullName evidence="1">Uncharacterized protein</fullName>
    </submittedName>
</protein>
<evidence type="ECO:0000313" key="2">
    <source>
        <dbReference type="Proteomes" id="UP000798662"/>
    </source>
</evidence>
<gene>
    <name evidence="1" type="ORF">I4F81_004502</name>
</gene>
<name>A0ACC3BW43_PYRYE</name>
<proteinExistence type="predicted"/>
<accession>A0ACC3BW43</accession>
<reference evidence="1" key="1">
    <citation type="submission" date="2019-11" db="EMBL/GenBank/DDBJ databases">
        <title>Nori genome reveals adaptations in red seaweeds to the harsh intertidal environment.</title>
        <authorList>
            <person name="Wang D."/>
            <person name="Mao Y."/>
        </authorList>
    </citation>
    <scope>NUCLEOTIDE SEQUENCE</scope>
    <source>
        <tissue evidence="1">Gametophyte</tissue>
    </source>
</reference>
<evidence type="ECO:0000313" key="1">
    <source>
        <dbReference type="EMBL" id="KAK1861924.1"/>
    </source>
</evidence>
<organism evidence="1 2">
    <name type="scientific">Pyropia yezoensis</name>
    <name type="common">Susabi-nori</name>
    <name type="synonym">Porphyra yezoensis</name>
    <dbReference type="NCBI Taxonomy" id="2788"/>
    <lineage>
        <taxon>Eukaryota</taxon>
        <taxon>Rhodophyta</taxon>
        <taxon>Bangiophyceae</taxon>
        <taxon>Bangiales</taxon>
        <taxon>Bangiaceae</taxon>
        <taxon>Pyropia</taxon>
    </lineage>
</organism>
<sequence length="666" mass="65470">MCCHRKYCASCKRWMLKGREVIGPDSDFHHLHVPTGITLGRDPFQLPPPICLFAPSRPSRLPHPPSPPLPPRRARPPPCRAPAMACVKGGGGCTPSPSARPLPPVAWAVVPSPDGGGGGSGRRRQRAAAEAMVRGRAAPWGTPLGGHRRRWCGLQVPLPPPPPLLSPLPLELLPRQRRRCIPTAVARPPTADTAAAAAAQAAAAANAAAGAAAAGPAVGSLPSVLHLGPHAVSPYVLAPMAGITDAPFRTLCRRYGGDSALYVSEMVLASSVPPVVGSPTGGSGATSSSAASPQPPPPPLSRLRFGADEPAHPRAAQLYGVDPYSLATAAEALVTHHGVRVVDLNFGCPLPKVTSKGGGAAIPARPRVLASLLDAVVDAVAGGGVAVTAKFRAGLDGSTLTYRTAGAVAEAAGLAAVTLHARTAADRYAAGAGRGGWGRIATLAADLSIPVVGNGDVFTAADAVAMVASTGAAGVAIGRGALGRPWLFGDLAAAWATAAAAGGGAAGAAAAAAAAAAAGPTVPPWPVVRAAMADHAAAAVAARAALDGLPPPAVASAGGAAAAAAAASEARALRTLRRQFGYYLIGYGVPPSLRSGVMTADSLAGLVAALHRVPAGAVGVDAAAAVAPGGGGGGGGARVILPAGYLDGADSGVLPDAAAEGDASCG</sequence>
<keyword evidence="2" id="KW-1185">Reference proteome</keyword>